<accession>A0ABS6WA13</accession>
<sequence length="95" mass="10768">MVPIEDVYRQIAEFAADAEAKQVLLFGSRARGDNRPKSDIDLAIRGCADFDALKTKLNDELWSLLKLDIVNMDEPISSELRDEIDRDGVVLYEKI</sequence>
<keyword evidence="3" id="KW-1185">Reference proteome</keyword>
<dbReference type="Proteomes" id="UP000812844">
    <property type="component" value="Unassembled WGS sequence"/>
</dbReference>
<gene>
    <name evidence="2" type="ORF">KIH73_08195</name>
</gene>
<organism evidence="2 3">
    <name type="scientific">Bifidobacterium phasiani</name>
    <dbReference type="NCBI Taxonomy" id="2834431"/>
    <lineage>
        <taxon>Bacteria</taxon>
        <taxon>Bacillati</taxon>
        <taxon>Actinomycetota</taxon>
        <taxon>Actinomycetes</taxon>
        <taxon>Bifidobacteriales</taxon>
        <taxon>Bifidobacteriaceae</taxon>
        <taxon>Bifidobacterium</taxon>
    </lineage>
</organism>
<evidence type="ECO:0000313" key="2">
    <source>
        <dbReference type="EMBL" id="MBW3083343.1"/>
    </source>
</evidence>
<comment type="caution">
    <text evidence="2">The sequence shown here is derived from an EMBL/GenBank/DDBJ whole genome shotgun (WGS) entry which is preliminary data.</text>
</comment>
<dbReference type="InterPro" id="IPR041633">
    <property type="entry name" value="Polbeta"/>
</dbReference>
<dbReference type="EMBL" id="JAHBBD010000019">
    <property type="protein sequence ID" value="MBW3083343.1"/>
    <property type="molecule type" value="Genomic_DNA"/>
</dbReference>
<dbReference type="Pfam" id="PF18765">
    <property type="entry name" value="Polbeta"/>
    <property type="match status" value="1"/>
</dbReference>
<protein>
    <submittedName>
        <fullName evidence="2">Nucleotidyltransferase domain-containing protein</fullName>
    </submittedName>
</protein>
<reference evidence="2 3" key="1">
    <citation type="submission" date="2021-05" db="EMBL/GenBank/DDBJ databases">
        <title>Phylogenetic classification of ten novel species belonging to the genus Bifidobacterium comprising B. colchicus sp. nov., B. abeli sp. nov., B. bicoloris sp. nov., B. guerezis sp. nov., B. rosaliae sp. nov., B. santillanensis sp. nov., B. argentati sp. nov., B. amazzoni sp. nov., B. pluviali sp. nov., and B. pinnaculum sp. nov.</title>
        <authorList>
            <person name="Lugli G.A."/>
            <person name="Ruiz Garcia L."/>
            <person name="Margolles A."/>
            <person name="Ventura M."/>
        </authorList>
    </citation>
    <scope>NUCLEOTIDE SEQUENCE [LARGE SCALE GENOMIC DNA]</scope>
    <source>
        <strain evidence="2 3">6T3</strain>
    </source>
</reference>
<evidence type="ECO:0000259" key="1">
    <source>
        <dbReference type="Pfam" id="PF18765"/>
    </source>
</evidence>
<dbReference type="RefSeq" id="WP_219082387.1">
    <property type="nucleotide sequence ID" value="NZ_JAHBBD010000019.1"/>
</dbReference>
<name>A0ABS6WA13_9BIFI</name>
<proteinExistence type="predicted"/>
<feature type="domain" description="Polymerase beta nucleotidyltransferase" evidence="1">
    <location>
        <begin position="11"/>
        <end position="94"/>
    </location>
</feature>
<dbReference type="CDD" id="cd05403">
    <property type="entry name" value="NT_KNTase_like"/>
    <property type="match status" value="1"/>
</dbReference>
<evidence type="ECO:0000313" key="3">
    <source>
        <dbReference type="Proteomes" id="UP000812844"/>
    </source>
</evidence>